<evidence type="ECO:0000313" key="3">
    <source>
        <dbReference type="Proteomes" id="UP000191094"/>
    </source>
</evidence>
<keyword evidence="1" id="KW-0472">Membrane</keyword>
<feature type="transmembrane region" description="Helical" evidence="1">
    <location>
        <begin position="6"/>
        <end position="26"/>
    </location>
</feature>
<comment type="caution">
    <text evidence="2">The sequence shown here is derived from an EMBL/GenBank/DDBJ whole genome shotgun (WGS) entry which is preliminary data.</text>
</comment>
<accession>A0A1T0CKK6</accession>
<proteinExistence type="predicted"/>
<keyword evidence="1" id="KW-1133">Transmembrane helix</keyword>
<dbReference type="RefSeq" id="WP_078306275.1">
    <property type="nucleotide sequence ID" value="NZ_CP147511.1"/>
</dbReference>
<evidence type="ECO:0000313" key="2">
    <source>
        <dbReference type="EMBL" id="OOS22854.1"/>
    </source>
</evidence>
<reference evidence="2 3" key="1">
    <citation type="submission" date="2017-02" db="EMBL/GenBank/DDBJ databases">
        <title>Draft genome sequence of Moraxella lincolnii CCUG 9405T type strain.</title>
        <authorList>
            <person name="Salva-Serra F."/>
            <person name="Engstrom-Jakobsson H."/>
            <person name="Thorell K."/>
            <person name="Jaen-Luchoro D."/>
            <person name="Gonzales-Siles L."/>
            <person name="Karlsson R."/>
            <person name="Yazdan S."/>
            <person name="Boulund F."/>
            <person name="Johnning A."/>
            <person name="Engstrand L."/>
            <person name="Kristiansson E."/>
            <person name="Moore E."/>
        </authorList>
    </citation>
    <scope>NUCLEOTIDE SEQUENCE [LARGE SCALE GENOMIC DNA]</scope>
    <source>
        <strain evidence="2 3">CCUG 9405</strain>
    </source>
</reference>
<dbReference type="OrthoDB" id="6656958at2"/>
<sequence>MTQTTAIFIAFILYGVLPMAGVFLGYKGFKKLTQPKMLEYHAMPKLGYIPEKSLPSDVKMTLDAINAKGERLKLLYGDTNNDGKIDDHDAVTESYVMIKKLLEEHIPQAVSDYRRLNDLGDDRTKTITIAQSGITGKQALLDVLNTINAQFDDMTDAIYHQDGQKLLIANRYLKSRFDEAQR</sequence>
<keyword evidence="1" id="KW-0812">Transmembrane</keyword>
<dbReference type="Proteomes" id="UP000191094">
    <property type="component" value="Unassembled WGS sequence"/>
</dbReference>
<dbReference type="EMBL" id="MUYT01000001">
    <property type="protein sequence ID" value="OOS22854.1"/>
    <property type="molecule type" value="Genomic_DNA"/>
</dbReference>
<name>A0A1T0CKK6_9GAMM</name>
<gene>
    <name evidence="2" type="ORF">B0682_01235</name>
</gene>
<dbReference type="AlphaFoldDB" id="A0A1T0CKK6"/>
<organism evidence="2 3">
    <name type="scientific">Lwoffella lincolnii</name>
    <dbReference type="NCBI Taxonomy" id="90241"/>
    <lineage>
        <taxon>Bacteria</taxon>
        <taxon>Pseudomonadati</taxon>
        <taxon>Pseudomonadota</taxon>
        <taxon>Gammaproteobacteria</taxon>
        <taxon>Moraxellales</taxon>
        <taxon>Moraxellaceae</taxon>
        <taxon>Lwoffella</taxon>
    </lineage>
</organism>
<keyword evidence="3" id="KW-1185">Reference proteome</keyword>
<evidence type="ECO:0000256" key="1">
    <source>
        <dbReference type="SAM" id="Phobius"/>
    </source>
</evidence>
<protein>
    <submittedName>
        <fullName evidence="2">Uncharacterized protein</fullName>
    </submittedName>
</protein>